<dbReference type="PANTHER" id="PTHR48081">
    <property type="entry name" value="AB HYDROLASE SUPERFAMILY PROTEIN C4A8.06C"/>
    <property type="match status" value="1"/>
</dbReference>
<dbReference type="Pfam" id="PF20434">
    <property type="entry name" value="BD-FAE"/>
    <property type="match status" value="1"/>
</dbReference>
<evidence type="ECO:0000256" key="3">
    <source>
        <dbReference type="ARBA" id="ARBA00022801"/>
    </source>
</evidence>
<gene>
    <name evidence="8" type="primary">nlhH</name>
    <name evidence="8" type="ORF">Pla133_02440</name>
</gene>
<dbReference type="EMBL" id="CP036287">
    <property type="protein sequence ID" value="QDU65180.1"/>
    <property type="molecule type" value="Genomic_DNA"/>
</dbReference>
<dbReference type="GO" id="GO:0007154">
    <property type="term" value="P:cell communication"/>
    <property type="evidence" value="ECO:0007669"/>
    <property type="project" value="InterPro"/>
</dbReference>
<dbReference type="SUPFAM" id="SSF53474">
    <property type="entry name" value="alpha/beta-Hydrolases"/>
    <property type="match status" value="1"/>
</dbReference>
<dbReference type="InterPro" id="IPR029058">
    <property type="entry name" value="AB_hydrolase_fold"/>
</dbReference>
<dbReference type="Pfam" id="PF03160">
    <property type="entry name" value="Calx-beta"/>
    <property type="match status" value="2"/>
</dbReference>
<dbReference type="Gene3D" id="2.60.40.2030">
    <property type="match status" value="3"/>
</dbReference>
<evidence type="ECO:0000313" key="8">
    <source>
        <dbReference type="EMBL" id="QDU65180.1"/>
    </source>
</evidence>
<dbReference type="SUPFAM" id="SSF141072">
    <property type="entry name" value="CalX-like"/>
    <property type="match status" value="3"/>
</dbReference>
<dbReference type="PANTHER" id="PTHR48081:SF13">
    <property type="entry name" value="ALPHA_BETA HYDROLASE"/>
    <property type="match status" value="1"/>
</dbReference>
<dbReference type="Proteomes" id="UP000316921">
    <property type="component" value="Chromosome"/>
</dbReference>
<keyword evidence="9" id="KW-1185">Reference proteome</keyword>
<name>A0A518BDX5_9BACT</name>
<dbReference type="KEGG" id="pbap:Pla133_02440"/>
<accession>A0A518BDX5</accession>
<feature type="chain" id="PRO_5021779164" evidence="5">
    <location>
        <begin position="25"/>
        <end position="763"/>
    </location>
</feature>
<evidence type="ECO:0000256" key="5">
    <source>
        <dbReference type="SAM" id="SignalP"/>
    </source>
</evidence>
<protein>
    <submittedName>
        <fullName evidence="8">Carboxylesterase NlhH</fullName>
        <ecNumber evidence="8">3.1.1.1</ecNumber>
    </submittedName>
</protein>
<dbReference type="InterPro" id="IPR050300">
    <property type="entry name" value="GDXG_lipolytic_enzyme"/>
</dbReference>
<evidence type="ECO:0000256" key="4">
    <source>
        <dbReference type="ARBA" id="ARBA00022837"/>
    </source>
</evidence>
<keyword evidence="1 5" id="KW-0732">Signal</keyword>
<dbReference type="GO" id="GO:0106435">
    <property type="term" value="F:carboxylesterase activity"/>
    <property type="evidence" value="ECO:0007669"/>
    <property type="project" value="UniProtKB-EC"/>
</dbReference>
<dbReference type="EC" id="3.1.1.1" evidence="8"/>
<evidence type="ECO:0000259" key="6">
    <source>
        <dbReference type="Pfam" id="PF03160"/>
    </source>
</evidence>
<dbReference type="GO" id="GO:0016020">
    <property type="term" value="C:membrane"/>
    <property type="evidence" value="ECO:0007669"/>
    <property type="project" value="InterPro"/>
</dbReference>
<reference evidence="8 9" key="1">
    <citation type="submission" date="2019-02" db="EMBL/GenBank/DDBJ databases">
        <title>Deep-cultivation of Planctomycetes and their phenomic and genomic characterization uncovers novel biology.</title>
        <authorList>
            <person name="Wiegand S."/>
            <person name="Jogler M."/>
            <person name="Boedeker C."/>
            <person name="Pinto D."/>
            <person name="Vollmers J."/>
            <person name="Rivas-Marin E."/>
            <person name="Kohn T."/>
            <person name="Peeters S.H."/>
            <person name="Heuer A."/>
            <person name="Rast P."/>
            <person name="Oberbeckmann S."/>
            <person name="Bunk B."/>
            <person name="Jeske O."/>
            <person name="Meyerdierks A."/>
            <person name="Storesund J.E."/>
            <person name="Kallscheuer N."/>
            <person name="Luecker S."/>
            <person name="Lage O.M."/>
            <person name="Pohl T."/>
            <person name="Merkel B.J."/>
            <person name="Hornburger P."/>
            <person name="Mueller R.-W."/>
            <person name="Bruemmer F."/>
            <person name="Labrenz M."/>
            <person name="Spormann A.M."/>
            <person name="Op den Camp H."/>
            <person name="Overmann J."/>
            <person name="Amann R."/>
            <person name="Jetten M.S.M."/>
            <person name="Mascher T."/>
            <person name="Medema M.H."/>
            <person name="Devos D.P."/>
            <person name="Kaster A.-K."/>
            <person name="Ovreas L."/>
            <person name="Rohde M."/>
            <person name="Galperin M.Y."/>
            <person name="Jogler C."/>
        </authorList>
    </citation>
    <scope>NUCLEOTIDE SEQUENCE [LARGE SCALE GENOMIC DNA]</scope>
    <source>
        <strain evidence="8 9">Pla133</strain>
    </source>
</reference>
<feature type="domain" description="BD-FAE-like" evidence="7">
    <location>
        <begin position="52"/>
        <end position="265"/>
    </location>
</feature>
<evidence type="ECO:0000259" key="7">
    <source>
        <dbReference type="Pfam" id="PF20434"/>
    </source>
</evidence>
<dbReference type="InterPro" id="IPR038081">
    <property type="entry name" value="CalX-like_sf"/>
</dbReference>
<sequence length="763" mass="77659" precursor="true">MHSSPRGLVAALALVCCTSSPTTARTQLGPTHSDLVYATVPGVGGAQLDLKLDLYLPPSPSGPLPTVIWIHGGGWAGGSKFPSTAAPLVLAGYAVASIDYRVSGIAPWPAQMHDCKAAVRWLRANAATYGLDPDRFGASGSSAGGHLAAFLGTSGGVDTLGVGGVSVDVEGTVGDHLGESSRVQAVADYYGPTDFLRMSMLPSMIDHDLFDSPESKLIGAPIQAAPELTLTADPTQLLSRDDPPFKLIHGTADNSVPFDQSEHLWRTAREVHGLDWELVAIPDGGHGGPGFGIGHAAAWFDVHLAPRDTTVGIELLSSPGEGAGPGALRIERAGPTTADLAVLLFAAGSAEPARDYLPLPQRVVIPAGSASRSVPVFPIQDGLVEGDESLTVTIAPSADYLIDHAATAIELVIADDDGGPLLPTVTVSTVDGVATEGSVDGALARITRSGGLAAPLTVRYRVRGSAVPGVDHDRVSGEALLAPGQASIDLPLAALDDDLAEPTEVWVVELLAGNAYALDPVHVASGRIDDDDRVAGQPLLGLISESSLGVEAGQDLVFVLTRTGSASSPLNVGLLTSGSASPLLDLSGVPASASFAQGQSFTRVTLGAVADGLPEGAEFLDLTLAATPGHTSTETRTRRATIADADAPSIAGEPLELVVGATRLGTELLVDLGGPASSPCAVYLAASAGFLPVLGQPILLDVASAQLLFSGATGADGSARFRAPIADDPALVNLVVSLQGLAVDGAGSLRVSAATERRLCSVD</sequence>
<keyword evidence="4" id="KW-0106">Calcium</keyword>
<feature type="signal peptide" evidence="5">
    <location>
        <begin position="1"/>
        <end position="24"/>
    </location>
</feature>
<feature type="domain" description="Calx-beta" evidence="6">
    <location>
        <begin position="324"/>
        <end position="397"/>
    </location>
</feature>
<dbReference type="RefSeq" id="WP_419192012.1">
    <property type="nucleotide sequence ID" value="NZ_CP036287.1"/>
</dbReference>
<evidence type="ECO:0000313" key="9">
    <source>
        <dbReference type="Proteomes" id="UP000316921"/>
    </source>
</evidence>
<feature type="domain" description="Calx-beta" evidence="6">
    <location>
        <begin position="445"/>
        <end position="531"/>
    </location>
</feature>
<evidence type="ECO:0000256" key="1">
    <source>
        <dbReference type="ARBA" id="ARBA00022729"/>
    </source>
</evidence>
<keyword evidence="3 8" id="KW-0378">Hydrolase</keyword>
<organism evidence="8 9">
    <name type="scientific">Engelhardtia mirabilis</name>
    <dbReference type="NCBI Taxonomy" id="2528011"/>
    <lineage>
        <taxon>Bacteria</taxon>
        <taxon>Pseudomonadati</taxon>
        <taxon>Planctomycetota</taxon>
        <taxon>Planctomycetia</taxon>
        <taxon>Planctomycetia incertae sedis</taxon>
        <taxon>Engelhardtia</taxon>
    </lineage>
</organism>
<keyword evidence="2" id="KW-0677">Repeat</keyword>
<dbReference type="InterPro" id="IPR049492">
    <property type="entry name" value="BD-FAE-like_dom"/>
</dbReference>
<evidence type="ECO:0000256" key="2">
    <source>
        <dbReference type="ARBA" id="ARBA00022737"/>
    </source>
</evidence>
<dbReference type="InterPro" id="IPR003644">
    <property type="entry name" value="Calx_beta"/>
</dbReference>
<dbReference type="AlphaFoldDB" id="A0A518BDX5"/>
<dbReference type="Gene3D" id="3.40.50.1820">
    <property type="entry name" value="alpha/beta hydrolase"/>
    <property type="match status" value="1"/>
</dbReference>
<proteinExistence type="predicted"/>